<dbReference type="EMBL" id="CAADFN010000012">
    <property type="protein sequence ID" value="VFK15034.1"/>
    <property type="molecule type" value="Genomic_DNA"/>
</dbReference>
<name>A0A450WDD7_9GAMM</name>
<dbReference type="AlphaFoldDB" id="A0A450WDD7"/>
<accession>A0A450WDD7</accession>
<dbReference type="InterPro" id="IPR023974">
    <property type="entry name" value="HxsD"/>
</dbReference>
<gene>
    <name evidence="1" type="ORF">BECKLFY1418C_GA0070996_101238</name>
</gene>
<dbReference type="NCBIfam" id="TIGR03976">
    <property type="entry name" value="chp_LLNDYxLRE"/>
    <property type="match status" value="1"/>
</dbReference>
<evidence type="ECO:0000313" key="1">
    <source>
        <dbReference type="EMBL" id="VFK15034.1"/>
    </source>
</evidence>
<sequence length="146" mass="16653">MMGASTGQTSFSTDFDDLGEMAKIRVDPVVYGESAILKTAYWFTDHYYLFISRDRSTGLMEIEFRLKDGQSTEKLRQACGEFMNHLLDQSVRQLVLAETESIRDTLLKKAFLEATIRPPASLASDETFLPTDRQKYRDDPIGIVDR</sequence>
<organism evidence="1">
    <name type="scientific">Candidatus Kentrum sp. LFY</name>
    <dbReference type="NCBI Taxonomy" id="2126342"/>
    <lineage>
        <taxon>Bacteria</taxon>
        <taxon>Pseudomonadati</taxon>
        <taxon>Pseudomonadota</taxon>
        <taxon>Gammaproteobacteria</taxon>
        <taxon>Candidatus Kentrum</taxon>
    </lineage>
</organism>
<reference evidence="1" key="1">
    <citation type="submission" date="2019-02" db="EMBL/GenBank/DDBJ databases">
        <authorList>
            <person name="Gruber-Vodicka R. H."/>
            <person name="Seah K. B. B."/>
        </authorList>
    </citation>
    <scope>NUCLEOTIDE SEQUENCE</scope>
    <source>
        <strain evidence="1">BECK_BY7</strain>
    </source>
</reference>
<protein>
    <submittedName>
        <fullName evidence="1">His-Xaa-Ser system protein HxsD</fullName>
    </submittedName>
</protein>
<proteinExistence type="predicted"/>